<comment type="caution">
    <text evidence="5">The sequence shown here is derived from an EMBL/GenBank/DDBJ whole genome shotgun (WGS) entry which is preliminary data.</text>
</comment>
<dbReference type="EMBL" id="QKWK01000003">
    <property type="protein sequence ID" value="TXT13132.1"/>
    <property type="molecule type" value="Genomic_DNA"/>
</dbReference>
<dbReference type="PANTHER" id="PTHR33343">
    <property type="entry name" value="54S RIBOSOMAL PROTEIN BL35M"/>
    <property type="match status" value="1"/>
</dbReference>
<dbReference type="Gene3D" id="4.10.410.60">
    <property type="match status" value="1"/>
</dbReference>
<sequence length="75" mass="8277">MKSHQGAKKRFKKTASGMTPQGQCGKQHLNTGFSATRINRLQKAAYTTKTQVGALRVRPLTCVQSKTISRLLPYA</sequence>
<feature type="compositionally biased region" description="Polar residues" evidence="4">
    <location>
        <begin position="16"/>
        <end position="29"/>
    </location>
</feature>
<feature type="region of interest" description="Disordered" evidence="4">
    <location>
        <begin position="1"/>
        <end position="29"/>
    </location>
</feature>
<keyword evidence="6" id="KW-1185">Reference proteome</keyword>
<keyword evidence="2" id="KW-0689">Ribosomal protein</keyword>
<keyword evidence="3" id="KW-0687">Ribonucleoprotein</keyword>
<dbReference type="InterPro" id="IPR018265">
    <property type="entry name" value="Ribosomal_bL35_CS"/>
</dbReference>
<accession>A0A7D8Z5B3</accession>
<dbReference type="InterPro" id="IPR037229">
    <property type="entry name" value="Ribosomal_bL35_sf"/>
</dbReference>
<gene>
    <name evidence="5" type="ORF">VHUM_01533</name>
</gene>
<dbReference type="InterPro" id="IPR001706">
    <property type="entry name" value="Ribosomal_bL35"/>
</dbReference>
<dbReference type="OrthoDB" id="162638at2759"/>
<feature type="compositionally biased region" description="Basic residues" evidence="4">
    <location>
        <begin position="1"/>
        <end position="13"/>
    </location>
</feature>
<dbReference type="GO" id="GO:0015934">
    <property type="term" value="C:large ribosomal subunit"/>
    <property type="evidence" value="ECO:0007669"/>
    <property type="project" value="TreeGrafter"/>
</dbReference>
<dbReference type="GO" id="GO:0006412">
    <property type="term" value="P:translation"/>
    <property type="evidence" value="ECO:0007669"/>
    <property type="project" value="InterPro"/>
</dbReference>
<evidence type="ECO:0000256" key="3">
    <source>
        <dbReference type="ARBA" id="ARBA00023274"/>
    </source>
</evidence>
<name>A0A7D8Z5B3_VANHU</name>
<proteinExistence type="inferred from homology"/>
<dbReference type="PANTHER" id="PTHR33343:SF1">
    <property type="entry name" value="LARGE RIBOSOMAL SUBUNIT PROTEIN BL35M"/>
    <property type="match status" value="1"/>
</dbReference>
<reference evidence="5 6" key="1">
    <citation type="journal article" date="2019" name="PLoS Genet.">
        <title>Convergent evolution of linked mating-type loci in basidiomycete fungi.</title>
        <authorList>
            <person name="Sun S."/>
            <person name="Coelho M.A."/>
            <person name="Heitman J."/>
            <person name="Nowrousian M."/>
        </authorList>
    </citation>
    <scope>NUCLEOTIDE SEQUENCE [LARGE SCALE GENOMIC DNA]</scope>
    <source>
        <strain evidence="5 6">CBS 4282</strain>
    </source>
</reference>
<evidence type="ECO:0000313" key="5">
    <source>
        <dbReference type="EMBL" id="TXT13132.1"/>
    </source>
</evidence>
<dbReference type="Pfam" id="PF01632">
    <property type="entry name" value="Ribosomal_L35p"/>
    <property type="match status" value="1"/>
</dbReference>
<dbReference type="AlphaFoldDB" id="A0A7D8Z5B3"/>
<evidence type="ECO:0008006" key="7">
    <source>
        <dbReference type="Google" id="ProtNLM"/>
    </source>
</evidence>
<evidence type="ECO:0000313" key="6">
    <source>
        <dbReference type="Proteomes" id="UP000473826"/>
    </source>
</evidence>
<evidence type="ECO:0000256" key="2">
    <source>
        <dbReference type="ARBA" id="ARBA00022980"/>
    </source>
</evidence>
<comment type="similarity">
    <text evidence="1">Belongs to the bacterial ribosomal protein bL35 family.</text>
</comment>
<evidence type="ECO:0000256" key="4">
    <source>
        <dbReference type="SAM" id="MobiDB-lite"/>
    </source>
</evidence>
<dbReference type="PROSITE" id="PS00936">
    <property type="entry name" value="RIBOSOMAL_L35"/>
    <property type="match status" value="1"/>
</dbReference>
<dbReference type="SUPFAM" id="SSF143034">
    <property type="entry name" value="L35p-like"/>
    <property type="match status" value="1"/>
</dbReference>
<dbReference type="GO" id="GO:0003735">
    <property type="term" value="F:structural constituent of ribosome"/>
    <property type="evidence" value="ECO:0007669"/>
    <property type="project" value="InterPro"/>
</dbReference>
<dbReference type="Proteomes" id="UP000473826">
    <property type="component" value="Unassembled WGS sequence"/>
</dbReference>
<organism evidence="5 6">
    <name type="scientific">Vanrija humicola</name>
    <name type="common">Yeast</name>
    <name type="synonym">Cryptococcus humicola</name>
    <dbReference type="NCBI Taxonomy" id="5417"/>
    <lineage>
        <taxon>Eukaryota</taxon>
        <taxon>Fungi</taxon>
        <taxon>Dikarya</taxon>
        <taxon>Basidiomycota</taxon>
        <taxon>Agaricomycotina</taxon>
        <taxon>Tremellomycetes</taxon>
        <taxon>Trichosporonales</taxon>
        <taxon>Trichosporonaceae</taxon>
        <taxon>Vanrija</taxon>
    </lineage>
</organism>
<dbReference type="InterPro" id="IPR021137">
    <property type="entry name" value="Ribosomal_bL35-like"/>
</dbReference>
<protein>
    <recommendedName>
        <fullName evidence="7">50S ribosomal protein L35</fullName>
    </recommendedName>
</protein>
<evidence type="ECO:0000256" key="1">
    <source>
        <dbReference type="ARBA" id="ARBA00006598"/>
    </source>
</evidence>